<feature type="compositionally biased region" description="Low complexity" evidence="1">
    <location>
        <begin position="29"/>
        <end position="58"/>
    </location>
</feature>
<feature type="region of interest" description="Disordered" evidence="1">
    <location>
        <begin position="1131"/>
        <end position="1245"/>
    </location>
</feature>
<keyword evidence="4" id="KW-1185">Reference proteome</keyword>
<name>A0AAN6X2P4_9PEZI</name>
<feature type="compositionally biased region" description="Low complexity" evidence="1">
    <location>
        <begin position="654"/>
        <end position="668"/>
    </location>
</feature>
<feature type="compositionally biased region" description="Basic and acidic residues" evidence="1">
    <location>
        <begin position="205"/>
        <end position="214"/>
    </location>
</feature>
<dbReference type="InterPro" id="IPR017956">
    <property type="entry name" value="AT_hook_DNA-bd_motif"/>
</dbReference>
<feature type="compositionally biased region" description="Acidic residues" evidence="1">
    <location>
        <begin position="1271"/>
        <end position="1290"/>
    </location>
</feature>
<dbReference type="SUPFAM" id="SSF52113">
    <property type="entry name" value="BRCT domain"/>
    <property type="match status" value="1"/>
</dbReference>
<protein>
    <recommendedName>
        <fullName evidence="2">BRCT domain-containing protein</fullName>
    </recommendedName>
</protein>
<sequence>MESPPKRVTRARAAKVAQPAASRTKKIVTAAAKAKTARSTAAASAATTSSTSTSTSSSLNTVTARGSVKRKSPFDDDDEDSDHDDEQSRSQSSSSSIAMKAPTRGRGRPKKAADVAPAGPAASIRTRGRPKKATESTTTTTQEPVTRTTRTARRKKATDTEVEPTTDAAPARKTATATTRTRPAMSATASTAAKSLAKPAVKKSVKFEEPEKENVVPAPAPTTTRASTTPKTTVVAGGLRGKPVRSKAAPATGRTTTSTSTSTSRTTRGATVSSNEVSKQSTKEAKPLPLSPKKINQLALKNRAAVVESDDELGMDEKKPVRRFKKAPVKAAVVGATKALASSLDRKCAPTENDENTIPTVSITADQPTLTLMLGTPAKRLPASPWKGTIKSPPRRIEGLVSVSHSHEDGGNAAAQSSPTKMGLLQTPAKRQPLSIPISFGSVSAAGNGGGALPMASPFKFSLLSSPAKRSMMISPVKSMPPRIEEEEEPRSPAPTATLLAGPMPAAADEDMVMTLEGESEDEDENMPDSPSRPRFTGRLSAIVPREADPAMSMNMLALPEDNDVDDIKEEQEQAEEALEGEADEQIQEEAAADGNEAEAQEDDDSAETIIQEEDEEEAAEDQGEPMALDEVEAPIEEEEEEEEEEEDEKKKASTTPSTSPKAAATPAMFHFGLREKDLKPYHDEDTDSEEETPARHIPVSSAAFSALPATPSVMTPTTQISRATRSSGRSTVKKARVDSGLGFTPLAAQLGNWVAGPSPLKTGISAPSPVVARTANVNQQIVEEDLPTPGMVEPANDFFENAMAVSQPEAEAMDIVVEAAEPSPLATPDSSAEIETPILEDVSFTAEDAALAAEADGMSLLEPEQVEELVNTSNSSHDDTVSEASQEYGDENELPVAPAPAPVTPGRVLRRREVHTVAKVPLKAADDSTPLSRPTMQTRSSSASKVSVSRPTQGMSRNATVISYTPTKGGDDEQDLEATEQQEQEEKSEVPSQLPPVTPNKTDIWSTMGTPARTPRRDLNPALLRGAVVFVDVHTSEGADASGVFVELLNQMGARCLKEWKWNPDGEAASKKVGITHVVYKDGGKRTLEKVRETKGVVQCVGVSWVLDCERENQWLEEAPYYIDTSMVPRGGARRRKSMEPKAMTNMNGTLIPTPVNNKTSSGSASTSSAPSSSSGSSRRASSAAQSPTTPVNKNKSSRRASSLWVRTPEAADSSADLDDEDGENKSPIKKDKGKENGDDTDWGVVLTPVPKTPAPEAIARYAANISPGFDDEDTIDEEEEEQEDTEEEREAKRQAMLTRTCPPKRTTFAELGAGLLAREKDERVLMRLMAARRKSLQFAPKIGSPLARSWR</sequence>
<dbReference type="InterPro" id="IPR001357">
    <property type="entry name" value="BRCT_dom"/>
</dbReference>
<evidence type="ECO:0000313" key="3">
    <source>
        <dbReference type="EMBL" id="KAK4191795.1"/>
    </source>
</evidence>
<feature type="region of interest" description="Disordered" evidence="1">
    <location>
        <begin position="516"/>
        <end position="735"/>
    </location>
</feature>
<dbReference type="EMBL" id="MU864357">
    <property type="protein sequence ID" value="KAK4191795.1"/>
    <property type="molecule type" value="Genomic_DNA"/>
</dbReference>
<feature type="compositionally biased region" description="Basic and acidic residues" evidence="1">
    <location>
        <begin position="1225"/>
        <end position="1239"/>
    </location>
</feature>
<dbReference type="PANTHER" id="PTHR14625">
    <property type="entry name" value="MICROCEPHALIN"/>
    <property type="match status" value="1"/>
</dbReference>
<feature type="compositionally biased region" description="Basic and acidic residues" evidence="1">
    <location>
        <begin position="673"/>
        <end position="684"/>
    </location>
</feature>
<dbReference type="SMART" id="SM00384">
    <property type="entry name" value="AT_hook"/>
    <property type="match status" value="2"/>
</dbReference>
<dbReference type="GO" id="GO:0000278">
    <property type="term" value="P:mitotic cell cycle"/>
    <property type="evidence" value="ECO:0007669"/>
    <property type="project" value="TreeGrafter"/>
</dbReference>
<organism evidence="3 4">
    <name type="scientific">Podospora australis</name>
    <dbReference type="NCBI Taxonomy" id="1536484"/>
    <lineage>
        <taxon>Eukaryota</taxon>
        <taxon>Fungi</taxon>
        <taxon>Dikarya</taxon>
        <taxon>Ascomycota</taxon>
        <taxon>Pezizomycotina</taxon>
        <taxon>Sordariomycetes</taxon>
        <taxon>Sordariomycetidae</taxon>
        <taxon>Sordariales</taxon>
        <taxon>Podosporaceae</taxon>
        <taxon>Podospora</taxon>
    </lineage>
</organism>
<reference evidence="3" key="1">
    <citation type="journal article" date="2023" name="Mol. Phylogenet. Evol.">
        <title>Genome-scale phylogeny and comparative genomics of the fungal order Sordariales.</title>
        <authorList>
            <person name="Hensen N."/>
            <person name="Bonometti L."/>
            <person name="Westerberg I."/>
            <person name="Brannstrom I.O."/>
            <person name="Guillou S."/>
            <person name="Cros-Aarteil S."/>
            <person name="Calhoun S."/>
            <person name="Haridas S."/>
            <person name="Kuo A."/>
            <person name="Mondo S."/>
            <person name="Pangilinan J."/>
            <person name="Riley R."/>
            <person name="LaButti K."/>
            <person name="Andreopoulos B."/>
            <person name="Lipzen A."/>
            <person name="Chen C."/>
            <person name="Yan M."/>
            <person name="Daum C."/>
            <person name="Ng V."/>
            <person name="Clum A."/>
            <person name="Steindorff A."/>
            <person name="Ohm R.A."/>
            <person name="Martin F."/>
            <person name="Silar P."/>
            <person name="Natvig D.O."/>
            <person name="Lalanne C."/>
            <person name="Gautier V."/>
            <person name="Ament-Velasquez S.L."/>
            <person name="Kruys A."/>
            <person name="Hutchinson M.I."/>
            <person name="Powell A.J."/>
            <person name="Barry K."/>
            <person name="Miller A.N."/>
            <person name="Grigoriev I.V."/>
            <person name="Debuchy R."/>
            <person name="Gladieux P."/>
            <person name="Hiltunen Thoren M."/>
            <person name="Johannesson H."/>
        </authorList>
    </citation>
    <scope>NUCLEOTIDE SEQUENCE</scope>
    <source>
        <strain evidence="3">PSN309</strain>
    </source>
</reference>
<feature type="region of interest" description="Disordered" evidence="1">
    <location>
        <begin position="1267"/>
        <end position="1299"/>
    </location>
</feature>
<dbReference type="Pfam" id="PF02178">
    <property type="entry name" value="AT_hook"/>
    <property type="match status" value="2"/>
</dbReference>
<reference evidence="3" key="2">
    <citation type="submission" date="2023-05" db="EMBL/GenBank/DDBJ databases">
        <authorList>
            <consortium name="Lawrence Berkeley National Laboratory"/>
            <person name="Steindorff A."/>
            <person name="Hensen N."/>
            <person name="Bonometti L."/>
            <person name="Westerberg I."/>
            <person name="Brannstrom I.O."/>
            <person name="Guillou S."/>
            <person name="Cros-Aarteil S."/>
            <person name="Calhoun S."/>
            <person name="Haridas S."/>
            <person name="Kuo A."/>
            <person name="Mondo S."/>
            <person name="Pangilinan J."/>
            <person name="Riley R."/>
            <person name="Labutti K."/>
            <person name="Andreopoulos B."/>
            <person name="Lipzen A."/>
            <person name="Chen C."/>
            <person name="Yanf M."/>
            <person name="Daum C."/>
            <person name="Ng V."/>
            <person name="Clum A."/>
            <person name="Ohm R."/>
            <person name="Martin F."/>
            <person name="Silar P."/>
            <person name="Natvig D."/>
            <person name="Lalanne C."/>
            <person name="Gautier V."/>
            <person name="Ament-Velasquez S.L."/>
            <person name="Kruys A."/>
            <person name="Hutchinson M.I."/>
            <person name="Powell A.J."/>
            <person name="Barry K."/>
            <person name="Miller A.N."/>
            <person name="Grigoriev I.V."/>
            <person name="Debuchy R."/>
            <person name="Gladieux P."/>
            <person name="Thoren M.H."/>
            <person name="Johannesson H."/>
        </authorList>
    </citation>
    <scope>NUCLEOTIDE SEQUENCE</scope>
    <source>
        <strain evidence="3">PSN309</strain>
    </source>
</reference>
<feature type="compositionally biased region" description="Polar residues" evidence="1">
    <location>
        <begin position="1000"/>
        <end position="1010"/>
    </location>
</feature>
<feature type="compositionally biased region" description="Low complexity" evidence="1">
    <location>
        <begin position="941"/>
        <end position="950"/>
    </location>
</feature>
<feature type="compositionally biased region" description="Acidic residues" evidence="1">
    <location>
        <begin position="561"/>
        <end position="648"/>
    </location>
</feature>
<feature type="compositionally biased region" description="Low complexity" evidence="1">
    <location>
        <begin position="1161"/>
        <end position="1191"/>
    </location>
</feature>
<feature type="region of interest" description="Disordered" evidence="1">
    <location>
        <begin position="869"/>
        <end position="1019"/>
    </location>
</feature>
<evidence type="ECO:0000259" key="2">
    <source>
        <dbReference type="PROSITE" id="PS50172"/>
    </source>
</evidence>
<feature type="compositionally biased region" description="Acidic residues" evidence="1">
    <location>
        <begin position="516"/>
        <end position="527"/>
    </location>
</feature>
<dbReference type="Gene3D" id="3.40.50.10190">
    <property type="entry name" value="BRCT domain"/>
    <property type="match status" value="1"/>
</dbReference>
<feature type="compositionally biased region" description="Polar residues" evidence="1">
    <location>
        <begin position="930"/>
        <end position="940"/>
    </location>
</feature>
<dbReference type="InterPro" id="IPR036420">
    <property type="entry name" value="BRCT_dom_sf"/>
</dbReference>
<gene>
    <name evidence="3" type="ORF">QBC35DRAFT_485972</name>
</gene>
<evidence type="ECO:0000256" key="1">
    <source>
        <dbReference type="SAM" id="MobiDB-lite"/>
    </source>
</evidence>
<dbReference type="Proteomes" id="UP001302126">
    <property type="component" value="Unassembled WGS sequence"/>
</dbReference>
<dbReference type="GO" id="GO:0003677">
    <property type="term" value="F:DNA binding"/>
    <property type="evidence" value="ECO:0007669"/>
    <property type="project" value="InterPro"/>
</dbReference>
<feature type="compositionally biased region" description="Low complexity" evidence="1">
    <location>
        <begin position="215"/>
        <end position="235"/>
    </location>
</feature>
<dbReference type="PANTHER" id="PTHR14625:SF3">
    <property type="entry name" value="MICROCEPHALIN"/>
    <property type="match status" value="1"/>
</dbReference>
<accession>A0AAN6X2P4</accession>
<feature type="region of interest" description="Disordered" evidence="1">
    <location>
        <begin position="474"/>
        <end position="501"/>
    </location>
</feature>
<feature type="compositionally biased region" description="Acidic residues" evidence="1">
    <location>
        <begin position="75"/>
        <end position="85"/>
    </location>
</feature>
<feature type="compositionally biased region" description="Polar residues" evidence="1">
    <location>
        <begin position="713"/>
        <end position="731"/>
    </location>
</feature>
<feature type="compositionally biased region" description="Polar residues" evidence="1">
    <location>
        <begin position="951"/>
        <end position="967"/>
    </location>
</feature>
<feature type="region of interest" description="Disordered" evidence="1">
    <location>
        <begin position="341"/>
        <end position="362"/>
    </location>
</feature>
<dbReference type="InterPro" id="IPR022047">
    <property type="entry name" value="Microcephalin-like"/>
</dbReference>
<feature type="compositionally biased region" description="Low complexity" evidence="1">
    <location>
        <begin position="251"/>
        <end position="274"/>
    </location>
</feature>
<feature type="region of interest" description="Disordered" evidence="1">
    <location>
        <begin position="1"/>
        <end position="296"/>
    </location>
</feature>
<dbReference type="CDD" id="cd17716">
    <property type="entry name" value="BRCT_microcephalin_rpt1"/>
    <property type="match status" value="1"/>
</dbReference>
<feature type="compositionally biased region" description="Low complexity" evidence="1">
    <location>
        <begin position="165"/>
        <end position="199"/>
    </location>
</feature>
<comment type="caution">
    <text evidence="3">The sequence shown here is derived from an EMBL/GenBank/DDBJ whole genome shotgun (WGS) entry which is preliminary data.</text>
</comment>
<feature type="domain" description="BRCT" evidence="2">
    <location>
        <begin position="1020"/>
        <end position="1124"/>
    </location>
</feature>
<feature type="compositionally biased region" description="Low complexity" evidence="1">
    <location>
        <begin position="135"/>
        <end position="149"/>
    </location>
</feature>
<evidence type="ECO:0000313" key="4">
    <source>
        <dbReference type="Proteomes" id="UP001302126"/>
    </source>
</evidence>
<dbReference type="PROSITE" id="PS50172">
    <property type="entry name" value="BRCT"/>
    <property type="match status" value="1"/>
</dbReference>
<feature type="compositionally biased region" description="Acidic residues" evidence="1">
    <location>
        <begin position="973"/>
        <end position="984"/>
    </location>
</feature>
<feature type="region of interest" description="Disordered" evidence="1">
    <location>
        <begin position="404"/>
        <end position="426"/>
    </location>
</feature>
<feature type="compositionally biased region" description="Polar residues" evidence="1">
    <location>
        <begin position="1146"/>
        <end position="1160"/>
    </location>
</feature>
<proteinExistence type="predicted"/>